<dbReference type="Proteomes" id="UP001497457">
    <property type="component" value="Chromosome 28b"/>
</dbReference>
<feature type="domain" description="DUF4220" evidence="2">
    <location>
        <begin position="50"/>
        <end position="399"/>
    </location>
</feature>
<name>A0ABC9C705_9POAL</name>
<accession>A0ABC9C705</accession>
<feature type="transmembrane region" description="Helical" evidence="1">
    <location>
        <begin position="48"/>
        <end position="69"/>
    </location>
</feature>
<gene>
    <name evidence="3" type="ORF">URODEC1_LOCUS71026</name>
</gene>
<reference evidence="3 4" key="2">
    <citation type="submission" date="2024-10" db="EMBL/GenBank/DDBJ databases">
        <authorList>
            <person name="Ryan C."/>
        </authorList>
    </citation>
    <scope>NUCLEOTIDE SEQUENCE [LARGE SCALE GENOMIC DNA]</scope>
</reference>
<evidence type="ECO:0000313" key="4">
    <source>
        <dbReference type="Proteomes" id="UP001497457"/>
    </source>
</evidence>
<organism evidence="3 4">
    <name type="scientific">Urochloa decumbens</name>
    <dbReference type="NCBI Taxonomy" id="240449"/>
    <lineage>
        <taxon>Eukaryota</taxon>
        <taxon>Viridiplantae</taxon>
        <taxon>Streptophyta</taxon>
        <taxon>Embryophyta</taxon>
        <taxon>Tracheophyta</taxon>
        <taxon>Spermatophyta</taxon>
        <taxon>Magnoliopsida</taxon>
        <taxon>Liliopsida</taxon>
        <taxon>Poales</taxon>
        <taxon>Poaceae</taxon>
        <taxon>PACMAD clade</taxon>
        <taxon>Panicoideae</taxon>
        <taxon>Panicodae</taxon>
        <taxon>Paniceae</taxon>
        <taxon>Melinidinae</taxon>
        <taxon>Urochloa</taxon>
    </lineage>
</organism>
<feature type="transmembrane region" description="Helical" evidence="1">
    <location>
        <begin position="310"/>
        <end position="337"/>
    </location>
</feature>
<feature type="transmembrane region" description="Helical" evidence="1">
    <location>
        <begin position="271"/>
        <end position="290"/>
    </location>
</feature>
<dbReference type="EMBL" id="OZ075138">
    <property type="protein sequence ID" value="CAL5012745.1"/>
    <property type="molecule type" value="Genomic_DNA"/>
</dbReference>
<feature type="transmembrane region" description="Helical" evidence="1">
    <location>
        <begin position="137"/>
        <end position="154"/>
    </location>
</feature>
<keyword evidence="1" id="KW-0472">Membrane</keyword>
<sequence length="693" mass="78208">MGGAEDVVNAWKEWGLQLLVLLSFMLQVTLLILADFRRCIDSGVLRVFVWLAYMLADATAIYVLGHMSVTSRSPEHELMALWAPFLLLHLGGQDNITAYAVEDNRLWLRHLQTLAVQVAAAAYVIYQSFVLGVRRSLLWPTTILVFVVGVLKYGERVWALRCAASTPAGNNYRSLERYAVYRRFIFKDVASSERRRVATSRGVLDTEAFLQIAHELLEVPKDLLLEGSLPTEGSSTDLSAEELYKVVELQLSLMHDVFYTKTPVMHSWHGLCIRIISLVATVVALVLFLLQLLGDHHKELYSTLDVAVTYVLVVGAVILEITSVLRVVFSSGTCVLLEGWSRPRMRRAPPLQLHKQKGPRNIWHLLARVVSSVRRLVHAAEWRRRCCWSRSLGQHNMLKLCARRRASRSSKVARWMGVEDPWNMLAYSWSIPISTSIEQLMVKQLLKNVRRNPDQKWNPDEIIMAQGREAMQRWGLYDDLDWGVEESILVWHLATDIYLYWYKEQQNGTGRHQDDAQADLSKAVEALSNHMLFLLAARPYMLPPSADRNAYAQMCYAMLPPKGKRKNDALSALEFKSAEDLASSLRRLGDTLGTGSPPITLQPPIEVLGRYDAATWETGAELGAKLIGEDRLVGKSTGDMLEMIVQVWLEMLLHVGYRCSAYSHAKQLSNGSELVTVAALLVKYITQGMHSGA</sequence>
<keyword evidence="1" id="KW-0812">Transmembrane</keyword>
<dbReference type="Pfam" id="PF13968">
    <property type="entry name" value="DUF4220"/>
    <property type="match status" value="1"/>
</dbReference>
<dbReference type="InterPro" id="IPR007658">
    <property type="entry name" value="DUF594"/>
</dbReference>
<reference evidence="4" key="1">
    <citation type="submission" date="2024-06" db="EMBL/GenBank/DDBJ databases">
        <authorList>
            <person name="Ryan C."/>
        </authorList>
    </citation>
    <scope>NUCLEOTIDE SEQUENCE [LARGE SCALE GENOMIC DNA]</scope>
</reference>
<keyword evidence="4" id="KW-1185">Reference proteome</keyword>
<feature type="transmembrane region" description="Helical" evidence="1">
    <location>
        <begin position="113"/>
        <end position="131"/>
    </location>
</feature>
<feature type="transmembrane region" description="Helical" evidence="1">
    <location>
        <begin position="14"/>
        <end position="36"/>
    </location>
</feature>
<dbReference type="PANTHER" id="PTHR31325">
    <property type="entry name" value="OS01G0798800 PROTEIN-RELATED"/>
    <property type="match status" value="1"/>
</dbReference>
<evidence type="ECO:0000313" key="3">
    <source>
        <dbReference type="EMBL" id="CAL5012745.1"/>
    </source>
</evidence>
<proteinExistence type="predicted"/>
<dbReference type="Pfam" id="PF04578">
    <property type="entry name" value="DUF594"/>
    <property type="match status" value="1"/>
</dbReference>
<dbReference type="AlphaFoldDB" id="A0ABC9C705"/>
<evidence type="ECO:0000256" key="1">
    <source>
        <dbReference type="SAM" id="Phobius"/>
    </source>
</evidence>
<protein>
    <recommendedName>
        <fullName evidence="2">DUF4220 domain-containing protein</fullName>
    </recommendedName>
</protein>
<dbReference type="InterPro" id="IPR025315">
    <property type="entry name" value="DUF4220"/>
</dbReference>
<evidence type="ECO:0000259" key="2">
    <source>
        <dbReference type="Pfam" id="PF13968"/>
    </source>
</evidence>
<keyword evidence="1" id="KW-1133">Transmembrane helix</keyword>
<feature type="transmembrane region" description="Helical" evidence="1">
    <location>
        <begin position="81"/>
        <end position="101"/>
    </location>
</feature>